<dbReference type="RefSeq" id="WP_182801985.1">
    <property type="nucleotide sequence ID" value="NZ_CP060007.1"/>
</dbReference>
<keyword evidence="3" id="KW-1185">Reference proteome</keyword>
<reference evidence="3" key="1">
    <citation type="submission" date="2020-08" db="EMBL/GenBank/DDBJ databases">
        <title>Lacibacter sp. S13-6-6 genome sequencing.</title>
        <authorList>
            <person name="Jin L."/>
        </authorList>
    </citation>
    <scope>NUCLEOTIDE SEQUENCE [LARGE SCALE GENOMIC DNA]</scope>
    <source>
        <strain evidence="3">S13-6-6</strain>
    </source>
</reference>
<proteinExistence type="predicted"/>
<organism evidence="2 3">
    <name type="scientific">Lacibacter sediminis</name>
    <dbReference type="NCBI Taxonomy" id="2760713"/>
    <lineage>
        <taxon>Bacteria</taxon>
        <taxon>Pseudomonadati</taxon>
        <taxon>Bacteroidota</taxon>
        <taxon>Chitinophagia</taxon>
        <taxon>Chitinophagales</taxon>
        <taxon>Chitinophagaceae</taxon>
        <taxon>Lacibacter</taxon>
    </lineage>
</organism>
<keyword evidence="1" id="KW-0732">Signal</keyword>
<evidence type="ECO:0000313" key="3">
    <source>
        <dbReference type="Proteomes" id="UP000515344"/>
    </source>
</evidence>
<protein>
    <recommendedName>
        <fullName evidence="4">Outer membrane protein beta-barrel domain-containing protein</fullName>
    </recommendedName>
</protein>
<sequence length="282" mass="31003">MKKYKQLFLFFVLCSPLILSAQSDSTKADTRKPVFTANIAHQSLVHFLGRTDSLSSSATLPIISYQLKNGLYAQGAAIFIANSALPFQYTGGSVELGYRFPESEKFSGNVFVSRFLYKEESVLVQSALKYQTGINTSLQNKIVNINLGADLKFSNNTDIGATAGLDHLFIIPLKEGEPKAFAINPTVTAYGGTQRFSETYQKKQNSTVGGLPVGPPQTVTETRNVNTFSILAYEYTMPLVLVWGKFNAVLSPSYVMPQNLITSNGEYGRNRFYVTASVGIRL</sequence>
<gene>
    <name evidence="2" type="ORF">H4075_16810</name>
</gene>
<dbReference type="AlphaFoldDB" id="A0A7G5XE20"/>
<dbReference type="EMBL" id="CP060007">
    <property type="protein sequence ID" value="QNA43723.1"/>
    <property type="molecule type" value="Genomic_DNA"/>
</dbReference>
<evidence type="ECO:0000256" key="1">
    <source>
        <dbReference type="SAM" id="SignalP"/>
    </source>
</evidence>
<name>A0A7G5XE20_9BACT</name>
<evidence type="ECO:0008006" key="4">
    <source>
        <dbReference type="Google" id="ProtNLM"/>
    </source>
</evidence>
<feature type="chain" id="PRO_5028822130" description="Outer membrane protein beta-barrel domain-containing protein" evidence="1">
    <location>
        <begin position="22"/>
        <end position="282"/>
    </location>
</feature>
<accession>A0A7G5XE20</accession>
<evidence type="ECO:0000313" key="2">
    <source>
        <dbReference type="EMBL" id="QNA43723.1"/>
    </source>
</evidence>
<dbReference type="Proteomes" id="UP000515344">
    <property type="component" value="Chromosome"/>
</dbReference>
<dbReference type="KEGG" id="lacs:H4075_16810"/>
<feature type="signal peptide" evidence="1">
    <location>
        <begin position="1"/>
        <end position="21"/>
    </location>
</feature>